<dbReference type="EMBL" id="JAMRDG010000002">
    <property type="protein sequence ID" value="KAJ3684708.1"/>
    <property type="molecule type" value="Genomic_DNA"/>
</dbReference>
<dbReference type="GO" id="GO:0003677">
    <property type="term" value="F:DNA binding"/>
    <property type="evidence" value="ECO:0007669"/>
    <property type="project" value="UniProtKB-KW"/>
</dbReference>
<dbReference type="InterPro" id="IPR045125">
    <property type="entry name" value="Sub1/Tcp4-like"/>
</dbReference>
<dbReference type="SUPFAM" id="SSF54447">
    <property type="entry name" value="ssDNA-binding transcriptional regulator domain"/>
    <property type="match status" value="1"/>
</dbReference>
<dbReference type="SUPFAM" id="SSF109715">
    <property type="entry name" value="DEK C-terminal domain"/>
    <property type="match status" value="1"/>
</dbReference>
<dbReference type="Pfam" id="PF08766">
    <property type="entry name" value="DEK_C"/>
    <property type="match status" value="1"/>
</dbReference>
<dbReference type="AlphaFoldDB" id="A0AAD5WD13"/>
<dbReference type="InterPro" id="IPR014876">
    <property type="entry name" value="DEK_C"/>
</dbReference>
<dbReference type="Gene3D" id="1.10.10.60">
    <property type="entry name" value="Homeodomain-like"/>
    <property type="match status" value="1"/>
</dbReference>
<organism evidence="9 10">
    <name type="scientific">Rhynchospora tenuis</name>
    <dbReference type="NCBI Taxonomy" id="198213"/>
    <lineage>
        <taxon>Eukaryota</taxon>
        <taxon>Viridiplantae</taxon>
        <taxon>Streptophyta</taxon>
        <taxon>Embryophyta</taxon>
        <taxon>Tracheophyta</taxon>
        <taxon>Spermatophyta</taxon>
        <taxon>Magnoliopsida</taxon>
        <taxon>Liliopsida</taxon>
        <taxon>Poales</taxon>
        <taxon>Cyperaceae</taxon>
        <taxon>Cyperoideae</taxon>
        <taxon>Rhynchosporeae</taxon>
        <taxon>Rhynchospora</taxon>
    </lineage>
</organism>
<dbReference type="GO" id="GO:0060261">
    <property type="term" value="P:positive regulation of transcription initiation by RNA polymerase II"/>
    <property type="evidence" value="ECO:0007669"/>
    <property type="project" value="InterPro"/>
</dbReference>
<evidence type="ECO:0000313" key="9">
    <source>
        <dbReference type="EMBL" id="KAJ3684708.1"/>
    </source>
</evidence>
<evidence type="ECO:0000256" key="3">
    <source>
        <dbReference type="ARBA" id="ARBA00023015"/>
    </source>
</evidence>
<keyword evidence="6" id="KW-0539">Nucleus</keyword>
<evidence type="ECO:0000256" key="2">
    <source>
        <dbReference type="ARBA" id="ARBA00009001"/>
    </source>
</evidence>
<dbReference type="InterPro" id="IPR009044">
    <property type="entry name" value="ssDNA-bd_transcriptional_reg"/>
</dbReference>
<dbReference type="Pfam" id="PF02229">
    <property type="entry name" value="PC4"/>
    <property type="match status" value="1"/>
</dbReference>
<evidence type="ECO:0000256" key="5">
    <source>
        <dbReference type="ARBA" id="ARBA00023163"/>
    </source>
</evidence>
<gene>
    <name evidence="9" type="ORF">LUZ61_013872</name>
</gene>
<evidence type="ECO:0000256" key="7">
    <source>
        <dbReference type="SAM" id="MobiDB-lite"/>
    </source>
</evidence>
<dbReference type="InterPro" id="IPR003173">
    <property type="entry name" value="PC4_C"/>
</dbReference>
<comment type="subcellular location">
    <subcellularLocation>
        <location evidence="1">Nucleus</location>
    </subcellularLocation>
</comment>
<evidence type="ECO:0000256" key="6">
    <source>
        <dbReference type="ARBA" id="ARBA00023242"/>
    </source>
</evidence>
<accession>A0AAD5WD13</accession>
<dbReference type="GO" id="GO:0005634">
    <property type="term" value="C:nucleus"/>
    <property type="evidence" value="ECO:0007669"/>
    <property type="project" value="UniProtKB-SubCell"/>
</dbReference>
<comment type="caution">
    <text evidence="9">The sequence shown here is derived from an EMBL/GenBank/DDBJ whole genome shotgun (WGS) entry which is preliminary data.</text>
</comment>
<evidence type="ECO:0000256" key="1">
    <source>
        <dbReference type="ARBA" id="ARBA00004123"/>
    </source>
</evidence>
<dbReference type="FunFam" id="2.30.31.10:FF:000004">
    <property type="entry name" value="RNA polymerase II transcriptional coactivator KELP"/>
    <property type="match status" value="1"/>
</dbReference>
<keyword evidence="3" id="KW-0805">Transcription regulation</keyword>
<sequence>MASDDAETEKRIEEAVLDILKESDMASMTESKVRSEAAKRLGLDLSVRHRKKFVRKVVESFLTTKEEEAEKEKVKEVQEEVEEGEEEVGEEEEEEEEETDKRVLGNRQYECDDSGDPIICALSSKRRVTLQEFRGKTLVSIREFYEKDGKQLPSSKGISLTVEQWEAFRNAVPAIEDAIKQVGGSTD</sequence>
<dbReference type="GO" id="GO:0003713">
    <property type="term" value="F:transcription coactivator activity"/>
    <property type="evidence" value="ECO:0007669"/>
    <property type="project" value="InterPro"/>
</dbReference>
<proteinExistence type="inferred from homology"/>
<feature type="compositionally biased region" description="Acidic residues" evidence="7">
    <location>
        <begin position="79"/>
        <end position="98"/>
    </location>
</feature>
<feature type="compositionally biased region" description="Basic and acidic residues" evidence="7">
    <location>
        <begin position="66"/>
        <end position="78"/>
    </location>
</feature>
<evidence type="ECO:0000259" key="8">
    <source>
        <dbReference type="PROSITE" id="PS51998"/>
    </source>
</evidence>
<name>A0AAD5WD13_9POAL</name>
<dbReference type="PIRSF" id="PIRSF038156">
    <property type="entry name" value="RNA_pol_II_KELP"/>
    <property type="match status" value="1"/>
</dbReference>
<dbReference type="InterPro" id="IPR017415">
    <property type="entry name" value="KELP"/>
</dbReference>
<keyword evidence="10" id="KW-1185">Reference proteome</keyword>
<keyword evidence="5" id="KW-0804">Transcription</keyword>
<keyword evidence="4" id="KW-0238">DNA-binding</keyword>
<reference evidence="9 10" key="1">
    <citation type="journal article" date="2022" name="Cell">
        <title>Repeat-based holocentromeres influence genome architecture and karyotype evolution.</title>
        <authorList>
            <person name="Hofstatter P.G."/>
            <person name="Thangavel G."/>
            <person name="Lux T."/>
            <person name="Neumann P."/>
            <person name="Vondrak T."/>
            <person name="Novak P."/>
            <person name="Zhang M."/>
            <person name="Costa L."/>
            <person name="Castellani M."/>
            <person name="Scott A."/>
            <person name="Toegelov H."/>
            <person name="Fuchs J."/>
            <person name="Mata-Sucre Y."/>
            <person name="Dias Y."/>
            <person name="Vanzela A.L.L."/>
            <person name="Huettel B."/>
            <person name="Almeida C.C.S."/>
            <person name="Simkova H."/>
            <person name="Souza G."/>
            <person name="Pedrosa-Harand A."/>
            <person name="Macas J."/>
            <person name="Mayer K.F.X."/>
            <person name="Houben A."/>
            <person name="Marques A."/>
        </authorList>
    </citation>
    <scope>NUCLEOTIDE SEQUENCE [LARGE SCALE GENOMIC DNA]</scope>
    <source>
        <strain evidence="9">RhyTen1mFocal</strain>
    </source>
</reference>
<feature type="region of interest" description="Disordered" evidence="7">
    <location>
        <begin position="66"/>
        <end position="108"/>
    </location>
</feature>
<protein>
    <recommendedName>
        <fullName evidence="8">DEK-C domain-containing protein</fullName>
    </recommendedName>
</protein>
<dbReference type="Gene3D" id="2.30.31.10">
    <property type="entry name" value="Transcriptional Coactivator Pc4, Chain A"/>
    <property type="match status" value="1"/>
</dbReference>
<evidence type="ECO:0000313" key="10">
    <source>
        <dbReference type="Proteomes" id="UP001210211"/>
    </source>
</evidence>
<dbReference type="Proteomes" id="UP001210211">
    <property type="component" value="Unassembled WGS sequence"/>
</dbReference>
<feature type="domain" description="DEK-C" evidence="8">
    <location>
        <begin position="6"/>
        <end position="63"/>
    </location>
</feature>
<evidence type="ECO:0000256" key="4">
    <source>
        <dbReference type="ARBA" id="ARBA00023125"/>
    </source>
</evidence>
<dbReference type="PROSITE" id="PS51998">
    <property type="entry name" value="DEK_C"/>
    <property type="match status" value="1"/>
</dbReference>
<dbReference type="PANTHER" id="PTHR13215">
    <property type="entry name" value="RNA POLYMERASE II TRANSCRIPTIONAL COACTIVATOR"/>
    <property type="match status" value="1"/>
</dbReference>
<comment type="similarity">
    <text evidence="2">Belongs to the transcriptional coactivator PC4 family.</text>
</comment>